<keyword evidence="3 6" id="KW-1133">Transmembrane helix</keyword>
<dbReference type="Proteomes" id="UP000474640">
    <property type="component" value="Unassembled WGS sequence"/>
</dbReference>
<evidence type="ECO:0000256" key="6">
    <source>
        <dbReference type="SAM" id="Phobius"/>
    </source>
</evidence>
<dbReference type="AlphaFoldDB" id="A0A7C8RM97"/>
<sequence length="524" mass="58430">MPRRRNDPDAGFRDFGQFHNGSETTNGGLEEKTKKLKSGVRLGVFTVGVLYLLFNTVIFLVLDYETIAKYSGSLSVLQGLFQTIRYVKPSSDGFLPGESVAARAAAALIAISSLGSTIGATYTSARVKREIARHQLLPFSYIFAKSSDMGKTQEEEGIPTGGLVLDFLASGGLIIAAPIHNGSSEGITLLILLVTYGQSISGLLLGLPFWALRRMVNLIDISQQDLLLPDADVSEKIADDSPAFSWKYLKNTPMRYFICTFLLAFVNMLIFIDPLVNKSTKILTWANTSSGTPTEEAIWVPRRFPIQNLCFIAIGCYGLGVIVSLCILAFATEIIFFGPQGPLERHQTFIDKYQYPDPSGLPDPLEVMQNRQKQIESPETEDLFMDDANFKLDGDSGYFVPKEDRRWIFLFDLDFGRFFRVTWREEIKMIKVVIVCVFQRRRWGNGYKRAARFWRRLWTHGESALPGRVKEALEKAKTRSNMASGSDSDAPKDEGTQIRVAPVPAPVLPHSGSIPLDDLLITRA</sequence>
<dbReference type="InterPro" id="IPR002293">
    <property type="entry name" value="AA/rel_permease1"/>
</dbReference>
<keyword evidence="2 6" id="KW-0812">Transmembrane</keyword>
<evidence type="ECO:0000313" key="8">
    <source>
        <dbReference type="Proteomes" id="UP000474640"/>
    </source>
</evidence>
<organism evidence="7 8">
    <name type="scientific">Orbilia oligospora</name>
    <name type="common">Nematode-trapping fungus</name>
    <name type="synonym">Arthrobotrys oligospora</name>
    <dbReference type="NCBI Taxonomy" id="2813651"/>
    <lineage>
        <taxon>Eukaryota</taxon>
        <taxon>Fungi</taxon>
        <taxon>Dikarya</taxon>
        <taxon>Ascomycota</taxon>
        <taxon>Pezizomycotina</taxon>
        <taxon>Orbiliomycetes</taxon>
        <taxon>Orbiliales</taxon>
        <taxon>Orbiliaceae</taxon>
        <taxon>Orbilia</taxon>
    </lineage>
</organism>
<feature type="transmembrane region" description="Helical" evidence="6">
    <location>
        <begin position="42"/>
        <end position="62"/>
    </location>
</feature>
<comment type="caution">
    <text evidence="7">The sequence shown here is derived from an EMBL/GenBank/DDBJ whole genome shotgun (WGS) entry which is preliminary data.</text>
</comment>
<dbReference type="GO" id="GO:0022857">
    <property type="term" value="F:transmembrane transporter activity"/>
    <property type="evidence" value="ECO:0007669"/>
    <property type="project" value="InterPro"/>
</dbReference>
<feature type="transmembrane region" description="Helical" evidence="6">
    <location>
        <begin position="254"/>
        <end position="272"/>
    </location>
</feature>
<evidence type="ECO:0000256" key="1">
    <source>
        <dbReference type="ARBA" id="ARBA00004141"/>
    </source>
</evidence>
<feature type="transmembrane region" description="Helical" evidence="6">
    <location>
        <begin position="186"/>
        <end position="212"/>
    </location>
</feature>
<dbReference type="Pfam" id="PF13520">
    <property type="entry name" value="AA_permease_2"/>
    <property type="match status" value="1"/>
</dbReference>
<feature type="transmembrane region" description="Helical" evidence="6">
    <location>
        <begin position="100"/>
        <end position="123"/>
    </location>
</feature>
<reference evidence="7 8" key="1">
    <citation type="submission" date="2020-01" db="EMBL/GenBank/DDBJ databases">
        <authorList>
            <person name="Palmer J.M."/>
        </authorList>
    </citation>
    <scope>NUCLEOTIDE SEQUENCE [LARGE SCALE GENOMIC DNA]</scope>
    <source>
        <strain evidence="7 8">TWF970</strain>
    </source>
</reference>
<comment type="subcellular location">
    <subcellularLocation>
        <location evidence="1">Membrane</location>
        <topology evidence="1">Multi-pass membrane protein</topology>
    </subcellularLocation>
</comment>
<dbReference type="EMBL" id="JAABOJ010000004">
    <property type="protein sequence ID" value="KAF3287516.1"/>
    <property type="molecule type" value="Genomic_DNA"/>
</dbReference>
<evidence type="ECO:0000256" key="4">
    <source>
        <dbReference type="ARBA" id="ARBA00023136"/>
    </source>
</evidence>
<accession>A0A7C8RM97</accession>
<evidence type="ECO:0000256" key="2">
    <source>
        <dbReference type="ARBA" id="ARBA00022692"/>
    </source>
</evidence>
<feature type="compositionally biased region" description="Basic and acidic residues" evidence="5">
    <location>
        <begin position="1"/>
        <end position="12"/>
    </location>
</feature>
<name>A0A7C8RM97_ORBOL</name>
<evidence type="ECO:0000256" key="5">
    <source>
        <dbReference type="SAM" id="MobiDB-lite"/>
    </source>
</evidence>
<feature type="region of interest" description="Disordered" evidence="5">
    <location>
        <begin position="476"/>
        <end position="509"/>
    </location>
</feature>
<evidence type="ECO:0000313" key="7">
    <source>
        <dbReference type="EMBL" id="KAF3287516.1"/>
    </source>
</evidence>
<feature type="region of interest" description="Disordered" evidence="5">
    <location>
        <begin position="1"/>
        <end position="29"/>
    </location>
</feature>
<gene>
    <name evidence="7" type="ORF">TWF970_007236</name>
</gene>
<proteinExistence type="predicted"/>
<dbReference type="GO" id="GO:0016020">
    <property type="term" value="C:membrane"/>
    <property type="evidence" value="ECO:0007669"/>
    <property type="project" value="UniProtKB-SubCell"/>
</dbReference>
<keyword evidence="4 6" id="KW-0472">Membrane</keyword>
<protein>
    <submittedName>
        <fullName evidence="7">Uncharacterized protein</fullName>
    </submittedName>
</protein>
<dbReference type="Gene3D" id="1.20.1740.10">
    <property type="entry name" value="Amino acid/polyamine transporter I"/>
    <property type="match status" value="1"/>
</dbReference>
<evidence type="ECO:0000256" key="3">
    <source>
        <dbReference type="ARBA" id="ARBA00022989"/>
    </source>
</evidence>
<feature type="transmembrane region" description="Helical" evidence="6">
    <location>
        <begin position="311"/>
        <end position="337"/>
    </location>
</feature>